<evidence type="ECO:0000313" key="2">
    <source>
        <dbReference type="EMBL" id="GHF68184.1"/>
    </source>
</evidence>
<evidence type="ECO:0000256" key="1">
    <source>
        <dbReference type="SAM" id="SignalP"/>
    </source>
</evidence>
<accession>A0A8J3H2M8</accession>
<dbReference type="EMBL" id="BNCJ01000021">
    <property type="protein sequence ID" value="GHF68184.1"/>
    <property type="molecule type" value="Genomic_DNA"/>
</dbReference>
<reference evidence="2" key="1">
    <citation type="journal article" date="2014" name="Int. J. Syst. Evol. Microbiol.">
        <title>Complete genome sequence of Corynebacterium casei LMG S-19264T (=DSM 44701T), isolated from a smear-ripened cheese.</title>
        <authorList>
            <consortium name="US DOE Joint Genome Institute (JGI-PGF)"/>
            <person name="Walter F."/>
            <person name="Albersmeier A."/>
            <person name="Kalinowski J."/>
            <person name="Ruckert C."/>
        </authorList>
    </citation>
    <scope>NUCLEOTIDE SEQUENCE</scope>
    <source>
        <strain evidence="2">KCTC 42650</strain>
    </source>
</reference>
<reference evidence="2" key="2">
    <citation type="submission" date="2020-09" db="EMBL/GenBank/DDBJ databases">
        <authorList>
            <person name="Sun Q."/>
            <person name="Kim S."/>
        </authorList>
    </citation>
    <scope>NUCLEOTIDE SEQUENCE</scope>
    <source>
        <strain evidence="2">KCTC 42650</strain>
    </source>
</reference>
<keyword evidence="3" id="KW-1185">Reference proteome</keyword>
<evidence type="ECO:0000313" key="3">
    <source>
        <dbReference type="Proteomes" id="UP000626220"/>
    </source>
</evidence>
<feature type="chain" id="PRO_5035263924" evidence="1">
    <location>
        <begin position="21"/>
        <end position="95"/>
    </location>
</feature>
<name>A0A8J3H2M8_9RHOB</name>
<protein>
    <submittedName>
        <fullName evidence="2">Uncharacterized protein</fullName>
    </submittedName>
</protein>
<comment type="caution">
    <text evidence="2">The sequence shown here is derived from an EMBL/GenBank/DDBJ whole genome shotgun (WGS) entry which is preliminary data.</text>
</comment>
<sequence length="95" mass="10186">MPKTIAAALAVLAFALPASADNMGKSGRIASLPVKVGGSELLPPPGYKGRWWTAPNRCEYSRTAQDGSTVWYLVISTAHRKCDAYLIENGVTVSY</sequence>
<proteinExistence type="predicted"/>
<feature type="signal peptide" evidence="1">
    <location>
        <begin position="1"/>
        <end position="20"/>
    </location>
</feature>
<dbReference type="Proteomes" id="UP000626220">
    <property type="component" value="Unassembled WGS sequence"/>
</dbReference>
<organism evidence="2 3">
    <name type="scientific">Seohaeicola zhoushanensis</name>
    <dbReference type="NCBI Taxonomy" id="1569283"/>
    <lineage>
        <taxon>Bacteria</taxon>
        <taxon>Pseudomonadati</taxon>
        <taxon>Pseudomonadota</taxon>
        <taxon>Alphaproteobacteria</taxon>
        <taxon>Rhodobacterales</taxon>
        <taxon>Roseobacteraceae</taxon>
        <taxon>Seohaeicola</taxon>
    </lineage>
</organism>
<dbReference type="AlphaFoldDB" id="A0A8J3H2M8"/>
<dbReference type="RefSeq" id="WP_189682300.1">
    <property type="nucleotide sequence ID" value="NZ_BNCJ01000021.1"/>
</dbReference>
<gene>
    <name evidence="2" type="ORF">GCM10017056_44140</name>
</gene>
<keyword evidence="1" id="KW-0732">Signal</keyword>